<evidence type="ECO:0000313" key="2">
    <source>
        <dbReference type="EMBL" id="OCF58000.1"/>
    </source>
</evidence>
<dbReference type="OrthoDB" id="2564048at2759"/>
<gene>
    <name evidence="2" type="ORF">L486_04027</name>
</gene>
<evidence type="ECO:0000313" key="3">
    <source>
        <dbReference type="Proteomes" id="UP000092583"/>
    </source>
</evidence>
<accession>A0A1B9IRD6</accession>
<feature type="transmembrane region" description="Helical" evidence="1">
    <location>
        <begin position="90"/>
        <end position="114"/>
    </location>
</feature>
<dbReference type="AlphaFoldDB" id="A0A1B9IRD6"/>
<name>A0A1B9IRD6_9TREE</name>
<keyword evidence="1" id="KW-0472">Membrane</keyword>
<protein>
    <submittedName>
        <fullName evidence="2">Uncharacterized protein</fullName>
    </submittedName>
</protein>
<keyword evidence="1" id="KW-0812">Transmembrane</keyword>
<proteinExistence type="predicted"/>
<dbReference type="EMBL" id="KI669462">
    <property type="protein sequence ID" value="OCF58000.1"/>
    <property type="molecule type" value="Genomic_DNA"/>
</dbReference>
<reference evidence="3" key="2">
    <citation type="submission" date="2013-12" db="EMBL/GenBank/DDBJ databases">
        <title>Evolution of pathogenesis and genome organization in the Tremellales.</title>
        <authorList>
            <person name="Cuomo C."/>
            <person name="Litvintseva A."/>
            <person name="Heitman J."/>
            <person name="Chen Y."/>
            <person name="Sun S."/>
            <person name="Springer D."/>
            <person name="Dromer F."/>
            <person name="Young S."/>
            <person name="Zeng Q."/>
            <person name="Chapman S."/>
            <person name="Gujja S."/>
            <person name="Saif S."/>
            <person name="Birren B."/>
        </authorList>
    </citation>
    <scope>NUCLEOTIDE SEQUENCE [LARGE SCALE GENOMIC DNA]</scope>
    <source>
        <strain evidence="3">CBS 10435</strain>
    </source>
</reference>
<keyword evidence="1" id="KW-1133">Transmembrane helix</keyword>
<dbReference type="Proteomes" id="UP000092583">
    <property type="component" value="Unassembled WGS sequence"/>
</dbReference>
<sequence length="295" mass="33539">MAPLDLGDVGGAVAGAAETAVGGAKGAVETATSAGGGAAKTAAGAVATATNAVNDAKDKYDDAKGMLGMFTKMQDFITKIQDAWDKYQTLIIFVVCFIIFLYITMTIYCCYHFIHDFFRCACCCVRCTYKCEKYLWKHRAPISNCLCKPCKSRNSKGDKKKEKEDYHKCSSICLKTVPRSTRMELEKQHGDLRKGWFDSTYFARSCGRVELPEDPEERAKWHWYGHEDQRIHRMISGCVPSGNEEERLEKEYERRKKREKYWKNLTKGVDKLGENAGSWKKRVNKDWAKENDLKV</sequence>
<organism evidence="2 3">
    <name type="scientific">Kwoniella mangroviensis CBS 10435</name>
    <dbReference type="NCBI Taxonomy" id="1331196"/>
    <lineage>
        <taxon>Eukaryota</taxon>
        <taxon>Fungi</taxon>
        <taxon>Dikarya</taxon>
        <taxon>Basidiomycota</taxon>
        <taxon>Agaricomycotina</taxon>
        <taxon>Tremellomycetes</taxon>
        <taxon>Tremellales</taxon>
        <taxon>Cryptococcaceae</taxon>
        <taxon>Kwoniella</taxon>
    </lineage>
</organism>
<evidence type="ECO:0000256" key="1">
    <source>
        <dbReference type="SAM" id="Phobius"/>
    </source>
</evidence>
<reference evidence="2 3" key="1">
    <citation type="submission" date="2013-07" db="EMBL/GenBank/DDBJ databases">
        <title>The Genome Sequence of Kwoniella mangroviensis CBS10435.</title>
        <authorList>
            <consortium name="The Broad Institute Genome Sequencing Platform"/>
            <person name="Cuomo C."/>
            <person name="Litvintseva A."/>
            <person name="Chen Y."/>
            <person name="Heitman J."/>
            <person name="Sun S."/>
            <person name="Springer D."/>
            <person name="Dromer F."/>
            <person name="Young S.K."/>
            <person name="Zeng Q."/>
            <person name="Gargeya S."/>
            <person name="Fitzgerald M."/>
            <person name="Abouelleil A."/>
            <person name="Alvarado L."/>
            <person name="Berlin A.M."/>
            <person name="Chapman S.B."/>
            <person name="Dewar J."/>
            <person name="Goldberg J."/>
            <person name="Griggs A."/>
            <person name="Gujja S."/>
            <person name="Hansen M."/>
            <person name="Howarth C."/>
            <person name="Imamovic A."/>
            <person name="Larimer J."/>
            <person name="McCowan C."/>
            <person name="Murphy C."/>
            <person name="Pearson M."/>
            <person name="Priest M."/>
            <person name="Roberts A."/>
            <person name="Saif S."/>
            <person name="Shea T."/>
            <person name="Sykes S."/>
            <person name="Wortman J."/>
            <person name="Nusbaum C."/>
            <person name="Birren B."/>
        </authorList>
    </citation>
    <scope>NUCLEOTIDE SEQUENCE [LARGE SCALE GENOMIC DNA]</scope>
    <source>
        <strain evidence="2 3">CBS 10435</strain>
    </source>
</reference>
<keyword evidence="3" id="KW-1185">Reference proteome</keyword>